<gene>
    <name evidence="1" type="ORF">VXC91_31935</name>
</gene>
<organism evidence="1 2">
    <name type="scientific">Streptomyces chiangmaiensis</name>
    <dbReference type="NCBI Taxonomy" id="766497"/>
    <lineage>
        <taxon>Bacteria</taxon>
        <taxon>Bacillati</taxon>
        <taxon>Actinomycetota</taxon>
        <taxon>Actinomycetes</taxon>
        <taxon>Kitasatosporales</taxon>
        <taxon>Streptomycetaceae</taxon>
        <taxon>Streptomyces</taxon>
    </lineage>
</organism>
<sequence>MLGAVVVAGFGDGRREVRQRLLSFVRLGDGVDVFPSGRDQALGAVQVTG</sequence>
<evidence type="ECO:0000313" key="1">
    <source>
        <dbReference type="EMBL" id="MED7826436.1"/>
    </source>
</evidence>
<accession>A0ABU7FQN5</accession>
<dbReference type="EMBL" id="JAYWVC010000157">
    <property type="protein sequence ID" value="MED7826436.1"/>
    <property type="molecule type" value="Genomic_DNA"/>
</dbReference>
<evidence type="ECO:0000313" key="2">
    <source>
        <dbReference type="Proteomes" id="UP001333996"/>
    </source>
</evidence>
<name>A0ABU7FQN5_9ACTN</name>
<reference evidence="1" key="1">
    <citation type="submission" date="2024-01" db="EMBL/GenBank/DDBJ databases">
        <title>First draft genome sequence data of TA4-1, the type strain of Gram-positive actinobacterium Streptomyces chiangmaiensis.</title>
        <authorList>
            <person name="Yasawong M."/>
            <person name="Nantapong N."/>
        </authorList>
    </citation>
    <scope>NUCLEOTIDE SEQUENCE</scope>
    <source>
        <strain evidence="1">TA4-1</strain>
    </source>
</reference>
<comment type="caution">
    <text evidence="1">The sequence shown here is derived from an EMBL/GenBank/DDBJ whole genome shotgun (WGS) entry which is preliminary data.</text>
</comment>
<dbReference type="RefSeq" id="WP_329510833.1">
    <property type="nucleotide sequence ID" value="NZ_BAAAYZ010000057.1"/>
</dbReference>
<dbReference type="Proteomes" id="UP001333996">
    <property type="component" value="Unassembled WGS sequence"/>
</dbReference>
<keyword evidence="2" id="KW-1185">Reference proteome</keyword>
<proteinExistence type="predicted"/>
<protein>
    <submittedName>
        <fullName evidence="1">Uncharacterized protein</fullName>
    </submittedName>
</protein>